<dbReference type="InterPro" id="IPR000719">
    <property type="entry name" value="Prot_kinase_dom"/>
</dbReference>
<dbReference type="OrthoDB" id="497410at2759"/>
<feature type="domain" description="Protein kinase" evidence="2">
    <location>
        <begin position="52"/>
        <end position="349"/>
    </location>
</feature>
<name>A0A096PAA3_OSTTA</name>
<dbReference type="EMBL" id="CAID01000020">
    <property type="protein sequence ID" value="CEG00877.1"/>
    <property type="molecule type" value="Genomic_DNA"/>
</dbReference>
<feature type="region of interest" description="Disordered" evidence="1">
    <location>
        <begin position="73"/>
        <end position="96"/>
    </location>
</feature>
<accession>A0A096PAA3</accession>
<feature type="region of interest" description="Disordered" evidence="1">
    <location>
        <begin position="1"/>
        <end position="41"/>
    </location>
</feature>
<keyword evidence="3" id="KW-0418">Kinase</keyword>
<comment type="caution">
    <text evidence="3">The sequence shown here is derived from an EMBL/GenBank/DDBJ whole genome shotgun (WGS) entry which is preliminary data.</text>
</comment>
<dbReference type="GO" id="GO:0005634">
    <property type="term" value="C:nucleus"/>
    <property type="evidence" value="ECO:0007669"/>
    <property type="project" value="TreeGrafter"/>
</dbReference>
<sequence>MTMTCCDGRANDDDDEVDSTRGRAGRRDGGRAGPRDGGRLRESTTVDAATYGSRGRRLGKGAYGEVFEYTRSDVSSDGTGTGRASASMTVDGRGTEGGGAASFAVKELDKRRLASVFVGSDRKRTLLDQARAESELQSLCACENVVEAYVWVNDASSTQVRLVMEHCERGSIVDDEAETFEPFDSEKIKIILRSILRALRTCHKRDVVHYDIKPQNVFETSDGTYKLGDFGCACEVERDKKTGERELVSKTPGTPAFTAPECCEGEPADGFKADVWAAGMTAHALATGKYFYRADGAWETYQKILTHRVDFTEIDKRGDDGFSDLMRRLLEPDPAKRLSASRALLHPWFPQEPARVMSSTPRPALRWYQRPFRWLRMKFAKRKKGKDGAAAERK</sequence>
<dbReference type="Gene3D" id="1.10.510.10">
    <property type="entry name" value="Transferase(Phosphotransferase) domain 1"/>
    <property type="match status" value="1"/>
</dbReference>
<dbReference type="SUPFAM" id="SSF56112">
    <property type="entry name" value="Protein kinase-like (PK-like)"/>
    <property type="match status" value="1"/>
</dbReference>
<dbReference type="FunCoup" id="A0A096PAA3">
    <property type="interactions" value="554"/>
</dbReference>
<dbReference type="Proteomes" id="UP000009170">
    <property type="component" value="Unassembled WGS sequence"/>
</dbReference>
<dbReference type="InterPro" id="IPR011009">
    <property type="entry name" value="Kinase-like_dom_sf"/>
</dbReference>
<protein>
    <submittedName>
        <fullName evidence="3">Calcium/calmodulin-dependent/calcium-dependent protein kinase</fullName>
    </submittedName>
</protein>
<dbReference type="KEGG" id="ota:OT_ostta20g00790"/>
<dbReference type="GO" id="GO:0004672">
    <property type="term" value="F:protein kinase activity"/>
    <property type="evidence" value="ECO:0007669"/>
    <property type="project" value="InterPro"/>
</dbReference>
<evidence type="ECO:0000313" key="3">
    <source>
        <dbReference type="EMBL" id="CEG00877.1"/>
    </source>
</evidence>
<dbReference type="GeneID" id="9838596"/>
<keyword evidence="3" id="KW-0808">Transferase</keyword>
<dbReference type="Pfam" id="PF00069">
    <property type="entry name" value="Pkinase"/>
    <property type="match status" value="1"/>
</dbReference>
<dbReference type="GO" id="GO:0005524">
    <property type="term" value="F:ATP binding"/>
    <property type="evidence" value="ECO:0007669"/>
    <property type="project" value="InterPro"/>
</dbReference>
<feature type="compositionally biased region" description="Polar residues" evidence="1">
    <location>
        <begin position="73"/>
        <end position="88"/>
    </location>
</feature>
<organism evidence="3 4">
    <name type="scientific">Ostreococcus tauri</name>
    <name type="common">Marine green alga</name>
    <dbReference type="NCBI Taxonomy" id="70448"/>
    <lineage>
        <taxon>Eukaryota</taxon>
        <taxon>Viridiplantae</taxon>
        <taxon>Chlorophyta</taxon>
        <taxon>Mamiellophyceae</taxon>
        <taxon>Mamiellales</taxon>
        <taxon>Bathycoccaceae</taxon>
        <taxon>Ostreococcus</taxon>
    </lineage>
</organism>
<evidence type="ECO:0000259" key="2">
    <source>
        <dbReference type="PROSITE" id="PS50011"/>
    </source>
</evidence>
<dbReference type="InParanoid" id="A0A096PAA3"/>
<dbReference type="AlphaFoldDB" id="A0A096PAA3"/>
<evidence type="ECO:0000256" key="1">
    <source>
        <dbReference type="SAM" id="MobiDB-lite"/>
    </source>
</evidence>
<dbReference type="STRING" id="70448.A0A096PAA3"/>
<proteinExistence type="predicted"/>
<dbReference type="PROSITE" id="PS50011">
    <property type="entry name" value="PROTEIN_KINASE_DOM"/>
    <property type="match status" value="1"/>
</dbReference>
<dbReference type="RefSeq" id="XP_003084457.2">
    <property type="nucleotide sequence ID" value="XM_003084409.2"/>
</dbReference>
<dbReference type="SMART" id="SM00220">
    <property type="entry name" value="S_TKc"/>
    <property type="match status" value="1"/>
</dbReference>
<feature type="compositionally biased region" description="Basic and acidic residues" evidence="1">
    <location>
        <begin position="18"/>
        <end position="41"/>
    </location>
</feature>
<reference evidence="4" key="1">
    <citation type="journal article" date="2006" name="Proc. Natl. Acad. Sci. U.S.A.">
        <title>Genome analysis of the smallest free-living eukaryote Ostreococcus tauri unveils many unique features.</title>
        <authorList>
            <person name="Derelle E."/>
            <person name="Ferraz C."/>
            <person name="Rombauts S."/>
            <person name="Rouze P."/>
            <person name="Worden A.Z."/>
            <person name="Robbens S."/>
            <person name="Partensky F."/>
            <person name="Degroeve S."/>
            <person name="Echeynie S."/>
            <person name="Cooke R."/>
            <person name="Saeys Y."/>
            <person name="Wuyts J."/>
            <person name="Jabbari K."/>
            <person name="Bowler C."/>
            <person name="Panaud O."/>
            <person name="Piegu B."/>
            <person name="Ball S.G."/>
            <person name="Ral J.-P."/>
            <person name="Bouget F.-Y."/>
            <person name="Piganeau G."/>
            <person name="De Baets B."/>
            <person name="Picard A."/>
            <person name="Delseny M."/>
            <person name="Demaille J."/>
            <person name="Van de Peer Y."/>
            <person name="Moreau H."/>
        </authorList>
    </citation>
    <scope>NUCLEOTIDE SEQUENCE [LARGE SCALE GENOMIC DNA]</scope>
    <source>
        <strain evidence="4">OTTH 0595 / CCAP 157/2 / RCC745</strain>
    </source>
</reference>
<keyword evidence="4" id="KW-1185">Reference proteome</keyword>
<dbReference type="PANTHER" id="PTHR24345">
    <property type="entry name" value="SERINE/THREONINE-PROTEIN KINASE PLK"/>
    <property type="match status" value="1"/>
</dbReference>
<evidence type="ECO:0000313" key="4">
    <source>
        <dbReference type="Proteomes" id="UP000009170"/>
    </source>
</evidence>
<reference evidence="3 4" key="2">
    <citation type="journal article" date="2014" name="BMC Genomics">
        <title>An improved genome of the model marine alga Ostreococcus tauri unfolds by assessing Illumina de novo assemblies.</title>
        <authorList>
            <person name="Blanc-Mathieu R."/>
            <person name="Verhelst B."/>
            <person name="Derelle E."/>
            <person name="Rombauts S."/>
            <person name="Bouget F.Y."/>
            <person name="Carre I."/>
            <person name="Chateau A."/>
            <person name="Eyre-Walker A."/>
            <person name="Grimsley N."/>
            <person name="Moreau H."/>
            <person name="Piegu B."/>
            <person name="Rivals E."/>
            <person name="Schackwitz W."/>
            <person name="Van de Peer Y."/>
            <person name="Piganeau G."/>
        </authorList>
    </citation>
    <scope>NUCLEOTIDE SEQUENCE [LARGE SCALE GENOMIC DNA]</scope>
    <source>
        <strain evidence="4">OTTH 0595 / CCAP 157/2 / RCC745</strain>
    </source>
</reference>
<gene>
    <name evidence="3" type="ORF">OT_ostta20g00790</name>
</gene>